<comment type="caution">
    <text evidence="4">Lacks conserved residue(s) required for the propagation of feature annotation.</text>
</comment>
<evidence type="ECO:0000313" key="7">
    <source>
        <dbReference type="Proteomes" id="UP001607302"/>
    </source>
</evidence>
<comment type="caution">
    <text evidence="6">The sequence shown here is derived from an EMBL/GenBank/DDBJ whole genome shotgun (WGS) entry which is preliminary data.</text>
</comment>
<dbReference type="InterPro" id="IPR006207">
    <property type="entry name" value="Cys_knot_C"/>
</dbReference>
<sequence length="95" mass="10600">MNLSDTIGILIEKHRAFGICKNLEPIEGITNCVGTCHSKTYFDKETWTQSSDCNCCQPKEYRDSMIELTCENGEKISKQVILPISCSCDSCASIK</sequence>
<gene>
    <name evidence="6" type="ORF">V1478_016994</name>
</gene>
<accession>A0ABD1ZY52</accession>
<dbReference type="Gene3D" id="2.10.90.10">
    <property type="entry name" value="Cystine-knot cytokines"/>
    <property type="match status" value="1"/>
</dbReference>
<dbReference type="InterPro" id="IPR006208">
    <property type="entry name" value="Glyco_hormone_CN"/>
</dbReference>
<dbReference type="Proteomes" id="UP001607302">
    <property type="component" value="Unassembled WGS sequence"/>
</dbReference>
<evidence type="ECO:0000256" key="2">
    <source>
        <dbReference type="ARBA" id="ARBA00022525"/>
    </source>
</evidence>
<evidence type="ECO:0000256" key="1">
    <source>
        <dbReference type="ARBA" id="ARBA00004613"/>
    </source>
</evidence>
<dbReference type="AlphaFoldDB" id="A0ABD1ZY52"/>
<evidence type="ECO:0000256" key="3">
    <source>
        <dbReference type="ARBA" id="ARBA00023157"/>
    </source>
</evidence>
<feature type="disulfide bond" evidence="4">
    <location>
        <begin position="32"/>
        <end position="86"/>
    </location>
</feature>
<keyword evidence="2" id="KW-0964">Secreted</keyword>
<proteinExistence type="predicted"/>
<dbReference type="EMBL" id="JAUDFV010000158">
    <property type="protein sequence ID" value="KAL2713296.1"/>
    <property type="molecule type" value="Genomic_DNA"/>
</dbReference>
<dbReference type="InterPro" id="IPR029034">
    <property type="entry name" value="Cystine-knot_cytokine"/>
</dbReference>
<evidence type="ECO:0000256" key="4">
    <source>
        <dbReference type="PROSITE-ProRule" id="PRU00039"/>
    </source>
</evidence>
<dbReference type="GO" id="GO:0005576">
    <property type="term" value="C:extracellular region"/>
    <property type="evidence" value="ECO:0007669"/>
    <property type="project" value="UniProtKB-SubCell"/>
</dbReference>
<dbReference type="PROSITE" id="PS01225">
    <property type="entry name" value="CTCK_2"/>
    <property type="match status" value="1"/>
</dbReference>
<keyword evidence="3 4" id="KW-1015">Disulfide bond</keyword>
<name>A0ABD1ZY52_VESSQ</name>
<reference evidence="6 7" key="1">
    <citation type="journal article" date="2024" name="Ann. Entomol. Soc. Am.">
        <title>Genomic analyses of the southern and eastern yellowjacket wasps (Hymenoptera: Vespidae) reveal evolutionary signatures of social life.</title>
        <authorList>
            <person name="Catto M.A."/>
            <person name="Caine P.B."/>
            <person name="Orr S.E."/>
            <person name="Hunt B.G."/>
            <person name="Goodisman M.A.D."/>
        </authorList>
    </citation>
    <scope>NUCLEOTIDE SEQUENCE [LARGE SCALE GENOMIC DNA]</scope>
    <source>
        <strain evidence="6">233</strain>
        <tissue evidence="6">Head and thorax</tissue>
    </source>
</reference>
<feature type="domain" description="CTCK" evidence="5">
    <location>
        <begin position="32"/>
        <end position="92"/>
    </location>
</feature>
<feature type="disulfide bond" evidence="4">
    <location>
        <begin position="36"/>
        <end position="88"/>
    </location>
</feature>
<protein>
    <submittedName>
        <fullName evidence="6">Hemocytin</fullName>
    </submittedName>
</protein>
<dbReference type="PROSITE" id="PS01185">
    <property type="entry name" value="CTCK_1"/>
    <property type="match status" value="1"/>
</dbReference>
<dbReference type="SMART" id="SM00041">
    <property type="entry name" value="CT"/>
    <property type="match status" value="1"/>
</dbReference>
<comment type="subcellular location">
    <subcellularLocation>
        <location evidence="1">Secreted</location>
    </subcellularLocation>
</comment>
<dbReference type="Pfam" id="PF00007">
    <property type="entry name" value="Cys_knot"/>
    <property type="match status" value="1"/>
</dbReference>
<keyword evidence="7" id="KW-1185">Reference proteome</keyword>
<evidence type="ECO:0000313" key="6">
    <source>
        <dbReference type="EMBL" id="KAL2713296.1"/>
    </source>
</evidence>
<evidence type="ECO:0000259" key="5">
    <source>
        <dbReference type="PROSITE" id="PS01225"/>
    </source>
</evidence>
<organism evidence="6 7">
    <name type="scientific">Vespula squamosa</name>
    <name type="common">Southern yellow jacket</name>
    <name type="synonym">Wasp</name>
    <dbReference type="NCBI Taxonomy" id="30214"/>
    <lineage>
        <taxon>Eukaryota</taxon>
        <taxon>Metazoa</taxon>
        <taxon>Ecdysozoa</taxon>
        <taxon>Arthropoda</taxon>
        <taxon>Hexapoda</taxon>
        <taxon>Insecta</taxon>
        <taxon>Pterygota</taxon>
        <taxon>Neoptera</taxon>
        <taxon>Endopterygota</taxon>
        <taxon>Hymenoptera</taxon>
        <taxon>Apocrita</taxon>
        <taxon>Aculeata</taxon>
        <taxon>Vespoidea</taxon>
        <taxon>Vespidae</taxon>
        <taxon>Vespinae</taxon>
        <taxon>Vespula</taxon>
    </lineage>
</organism>